<dbReference type="EMBL" id="OW152828">
    <property type="protein sequence ID" value="CAH2045313.1"/>
    <property type="molecule type" value="Genomic_DNA"/>
</dbReference>
<evidence type="ECO:0000313" key="3">
    <source>
        <dbReference type="EMBL" id="CAH2045313.1"/>
    </source>
</evidence>
<feature type="domain" description="Aftiphilin clathrin-binding box" evidence="2">
    <location>
        <begin position="366"/>
        <end position="430"/>
    </location>
</feature>
<dbReference type="InterPro" id="IPR046359">
    <property type="entry name" value="Aftin-like"/>
</dbReference>
<reference evidence="3" key="1">
    <citation type="submission" date="2022-03" db="EMBL/GenBank/DDBJ databases">
        <authorList>
            <person name="Martin H S."/>
        </authorList>
    </citation>
    <scope>NUCLEOTIDE SEQUENCE</scope>
</reference>
<feature type="region of interest" description="Disordered" evidence="1">
    <location>
        <begin position="861"/>
        <end position="896"/>
    </location>
</feature>
<evidence type="ECO:0000259" key="2">
    <source>
        <dbReference type="Pfam" id="PF15045"/>
    </source>
</evidence>
<keyword evidence="4" id="KW-1185">Reference proteome</keyword>
<feature type="region of interest" description="Disordered" evidence="1">
    <location>
        <begin position="595"/>
        <end position="618"/>
    </location>
</feature>
<evidence type="ECO:0000256" key="1">
    <source>
        <dbReference type="SAM" id="MobiDB-lite"/>
    </source>
</evidence>
<evidence type="ECO:0000313" key="4">
    <source>
        <dbReference type="Proteomes" id="UP000837857"/>
    </source>
</evidence>
<feature type="region of interest" description="Disordered" evidence="1">
    <location>
        <begin position="902"/>
        <end position="921"/>
    </location>
</feature>
<feature type="region of interest" description="Disordered" evidence="1">
    <location>
        <begin position="719"/>
        <end position="744"/>
    </location>
</feature>
<organism evidence="3 4">
    <name type="scientific">Iphiclides podalirius</name>
    <name type="common">scarce swallowtail</name>
    <dbReference type="NCBI Taxonomy" id="110791"/>
    <lineage>
        <taxon>Eukaryota</taxon>
        <taxon>Metazoa</taxon>
        <taxon>Ecdysozoa</taxon>
        <taxon>Arthropoda</taxon>
        <taxon>Hexapoda</taxon>
        <taxon>Insecta</taxon>
        <taxon>Pterygota</taxon>
        <taxon>Neoptera</taxon>
        <taxon>Endopterygota</taxon>
        <taxon>Lepidoptera</taxon>
        <taxon>Glossata</taxon>
        <taxon>Ditrysia</taxon>
        <taxon>Papilionoidea</taxon>
        <taxon>Papilionidae</taxon>
        <taxon>Papilioninae</taxon>
        <taxon>Iphiclides</taxon>
    </lineage>
</organism>
<feature type="compositionally biased region" description="Basic and acidic residues" evidence="1">
    <location>
        <begin position="598"/>
        <end position="618"/>
    </location>
</feature>
<dbReference type="InterPro" id="IPR029205">
    <property type="entry name" value="Clathrin-bd"/>
</dbReference>
<dbReference type="PANTHER" id="PTHR16156">
    <property type="entry name" value="AFTIPHILIN A-RELATED"/>
    <property type="match status" value="1"/>
</dbReference>
<name>A0ABN8I314_9NEOP</name>
<proteinExistence type="predicted"/>
<sequence>MSLPPLVCNTPPPPDQCEDDKDPEDFDLNYNLSQDDEDSNGYDFQTYPNYDVYEPSKSETLHESHWPPTLTNPFENILTDNLNEVIKETEHVTPILNVLSEKLTLDDVTVEDLNLEISQDHLNTQMHLENEIEKKDPDITSCEFTENTVHKAIKETDIVATDFNIIHDESICSLDTSDNPSQVNNENFNSKSQEFNGSIFHEINSKDSKKSENCDSPAKATFEKVSESSFDEEIENLGNKDQTIDEIGDFDEFQFVSNNDNTEYYVETIENPWVDEPQTSAVQVGEFKANFDENYEESSNIDNQMIKNDSIDDDFGDFDDFKSCAKQSSQEEKDRINNMLSSIYNEEISEPESEFVGKLESVLNETWGHLVDIDARQPYMVNWNNSVGQKSLLKALCIDSRNILFGPKWNYSMPKYAVNLSAAPLQPQKPITSPVPQADIQYSQKSAVKETDTWSDPFSSNGEEFTYAEALLLDLEHLMATLDQMAHKHSTLKISELLSHACSNENETTTSERRTNDLEVFEKVMPPKIDSETPRSKTIHYDSSPPVMLTQTVVNNENVDSIARPQSPITEGVNNMENNNDYWEFQDFKSTAESVKPSADKHAMEPVTELEKKSEKENSVMPSCTIPYQQNLLQPIKVETVMPTLNWPEPGEVKDSFDDFSDFVSSAPWETAEKNVKADLQESKINTTELDKSNDTTNNRFSINVAENNDDEFETFQSAPIVPQYNSKSRKNSNTEITYQPSTSKTTDFDTSFSDFSKYNRGEITPANSTIFKNNLSNAPNIHVANVSSVTDGFVTNSPIHSMEMPSILQPLPASSSGVSRVQNNSGQILQPLSLESYSQINWPNPGIDLQDLSRFNPVETLPSLKSEPSAYSQNKVSSPAHTESTSTRNEIQDDDIWGDFVSSKPKQQIPATKKPPTFGDEDEWTEFVSSPNVKPQNGLNTISLNVHTNLSMQKSTNLNKLNKKNNQISLDIPTLNYITPKTNRKTYNDKHFQNL</sequence>
<accession>A0ABN8I314</accession>
<feature type="compositionally biased region" description="Polar residues" evidence="1">
    <location>
        <begin position="724"/>
        <end position="741"/>
    </location>
</feature>
<feature type="compositionally biased region" description="Polar residues" evidence="1">
    <location>
        <begin position="870"/>
        <end position="890"/>
    </location>
</feature>
<feature type="compositionally biased region" description="Acidic residues" evidence="1">
    <location>
        <begin position="16"/>
        <end position="27"/>
    </location>
</feature>
<dbReference type="PANTHER" id="PTHR16156:SF10">
    <property type="entry name" value="AFTIPHILIN-RELATED"/>
    <property type="match status" value="1"/>
</dbReference>
<feature type="non-terminal residue" evidence="3">
    <location>
        <position position="1"/>
    </location>
</feature>
<feature type="region of interest" description="Disordered" evidence="1">
    <location>
        <begin position="1"/>
        <end position="42"/>
    </location>
</feature>
<dbReference type="Pfam" id="PF15045">
    <property type="entry name" value="Clathrin_bdg"/>
    <property type="match status" value="1"/>
</dbReference>
<protein>
    <recommendedName>
        <fullName evidence="2">Aftiphilin clathrin-binding box domain-containing protein</fullName>
    </recommendedName>
</protein>
<dbReference type="Proteomes" id="UP000837857">
    <property type="component" value="Chromosome 16"/>
</dbReference>
<gene>
    <name evidence="3" type="ORF">IPOD504_LOCUS5019</name>
</gene>